<protein>
    <recommendedName>
        <fullName evidence="3">F-box domain-containing protein</fullName>
    </recommendedName>
</protein>
<dbReference type="AlphaFoldDB" id="A0A9P3GL41"/>
<evidence type="ECO:0008006" key="3">
    <source>
        <dbReference type="Google" id="ProtNLM"/>
    </source>
</evidence>
<comment type="caution">
    <text evidence="1">The sequence shown here is derived from an EMBL/GenBank/DDBJ whole genome shotgun (WGS) entry which is preliminary data.</text>
</comment>
<dbReference type="EMBL" id="BPQB01000072">
    <property type="protein sequence ID" value="GJE97477.1"/>
    <property type="molecule type" value="Genomic_DNA"/>
</dbReference>
<evidence type="ECO:0000313" key="1">
    <source>
        <dbReference type="EMBL" id="GJE97477.1"/>
    </source>
</evidence>
<dbReference type="SUPFAM" id="SSF52047">
    <property type="entry name" value="RNI-like"/>
    <property type="match status" value="1"/>
</dbReference>
<proteinExistence type="predicted"/>
<sequence length="507" mass="56345">MHRCLRITEVVQAIADDVRLRSDLLSMGLACRTFFDPAMNEMWRYLPAPEPLIRLLPEHVRGSGPDSELKIVRRPSREDWKRFEQYARKVWELEYWLVIDNDEEITCLDIDWTSILRYYPGEQLLPNLRRITTDQIFLKSFCPLVIRSPLRRLTLDCIDPEDQQAIVPHLHKCAATLETLSILASSPEDEVISDEVSCAISHLQALTHLAVGKLLASTVEHLSQISSLSDLSFTLDDIDILTATMLPFSRLQCLSVETHEGHPGSLVSLLRRIEAPSLRQLTVVYSVKDDHVIPGHFYPENQRPTAIHVGAVLAAAATFTSLQTITYDGRAGYSRPALAPNLCAASTLRPLFALPNLEAIKLVDIPFILMPNDIEPLAQAWPKLSCLLLGNGVRGGHSFIQAHDLLPFASCPDLRALGLQLLIVEDSTGAAERPAFGALKSRLRTLNIGDAATVEYSPDAVAFLACAFPDAWLCAHNGRTDAFRALQSTKEIVVDVMKKELALRGEA</sequence>
<gene>
    <name evidence="1" type="ORF">PsYK624_136980</name>
</gene>
<accession>A0A9P3GL41</accession>
<dbReference type="OrthoDB" id="2757320at2759"/>
<dbReference type="Proteomes" id="UP000703269">
    <property type="component" value="Unassembled WGS sequence"/>
</dbReference>
<evidence type="ECO:0000313" key="2">
    <source>
        <dbReference type="Proteomes" id="UP000703269"/>
    </source>
</evidence>
<reference evidence="1 2" key="1">
    <citation type="submission" date="2021-08" db="EMBL/GenBank/DDBJ databases">
        <title>Draft Genome Sequence of Phanerochaete sordida strain YK-624.</title>
        <authorList>
            <person name="Mori T."/>
            <person name="Dohra H."/>
            <person name="Suzuki T."/>
            <person name="Kawagishi H."/>
            <person name="Hirai H."/>
        </authorList>
    </citation>
    <scope>NUCLEOTIDE SEQUENCE [LARGE SCALE GENOMIC DNA]</scope>
    <source>
        <strain evidence="1 2">YK-624</strain>
    </source>
</reference>
<organism evidence="1 2">
    <name type="scientific">Phanerochaete sordida</name>
    <dbReference type="NCBI Taxonomy" id="48140"/>
    <lineage>
        <taxon>Eukaryota</taxon>
        <taxon>Fungi</taxon>
        <taxon>Dikarya</taxon>
        <taxon>Basidiomycota</taxon>
        <taxon>Agaricomycotina</taxon>
        <taxon>Agaricomycetes</taxon>
        <taxon>Polyporales</taxon>
        <taxon>Phanerochaetaceae</taxon>
        <taxon>Phanerochaete</taxon>
    </lineage>
</organism>
<keyword evidence="2" id="KW-1185">Reference proteome</keyword>
<name>A0A9P3GL41_9APHY</name>